<dbReference type="PANTHER" id="PTHR47096">
    <property type="entry name" value="MISSHAPEN LIKE KINASE 1"/>
    <property type="match status" value="1"/>
</dbReference>
<dbReference type="EC" id="2.7.11.1" evidence="2"/>
<feature type="region of interest" description="Disordered" evidence="11">
    <location>
        <begin position="692"/>
        <end position="788"/>
    </location>
</feature>
<gene>
    <name evidence="14" type="primary">LOC106536133</name>
</gene>
<feature type="compositionally biased region" description="Acidic residues" evidence="11">
    <location>
        <begin position="324"/>
        <end position="338"/>
    </location>
</feature>
<dbReference type="PROSITE" id="PS50011">
    <property type="entry name" value="PROTEIN_KINASE_DOM"/>
    <property type="match status" value="1"/>
</dbReference>
<feature type="non-terminal residue" evidence="14">
    <location>
        <position position="841"/>
    </location>
</feature>
<comment type="catalytic activity">
    <reaction evidence="9">
        <text>L-seryl-[protein] + ATP = O-phospho-L-seryl-[protein] + ADP + H(+)</text>
        <dbReference type="Rhea" id="RHEA:17989"/>
        <dbReference type="Rhea" id="RHEA-COMP:9863"/>
        <dbReference type="Rhea" id="RHEA-COMP:11604"/>
        <dbReference type="ChEBI" id="CHEBI:15378"/>
        <dbReference type="ChEBI" id="CHEBI:29999"/>
        <dbReference type="ChEBI" id="CHEBI:30616"/>
        <dbReference type="ChEBI" id="CHEBI:83421"/>
        <dbReference type="ChEBI" id="CHEBI:456216"/>
        <dbReference type="EC" id="2.7.11.1"/>
    </reaction>
</comment>
<dbReference type="GO" id="GO:0005524">
    <property type="term" value="F:ATP binding"/>
    <property type="evidence" value="ECO:0007669"/>
    <property type="project" value="UniProtKB-UniRule"/>
</dbReference>
<dbReference type="AlphaFoldDB" id="A0A2I4D965"/>
<dbReference type="OrthoDB" id="8693905at2759"/>
<dbReference type="InterPro" id="IPR000719">
    <property type="entry name" value="Prot_kinase_dom"/>
</dbReference>
<dbReference type="InterPro" id="IPR008271">
    <property type="entry name" value="Ser/Thr_kinase_AS"/>
</dbReference>
<dbReference type="Gene3D" id="3.30.200.20">
    <property type="entry name" value="Phosphorylase Kinase, domain 1"/>
    <property type="match status" value="1"/>
</dbReference>
<evidence type="ECO:0000256" key="2">
    <source>
        <dbReference type="ARBA" id="ARBA00012513"/>
    </source>
</evidence>
<evidence type="ECO:0000313" key="13">
    <source>
        <dbReference type="Proteomes" id="UP000192220"/>
    </source>
</evidence>
<feature type="region of interest" description="Disordered" evidence="11">
    <location>
        <begin position="307"/>
        <end position="343"/>
    </location>
</feature>
<feature type="compositionally biased region" description="Polar residues" evidence="11">
    <location>
        <begin position="496"/>
        <end position="517"/>
    </location>
</feature>
<dbReference type="KEGG" id="alim:106536133"/>
<dbReference type="InterPro" id="IPR011009">
    <property type="entry name" value="Kinase-like_dom_sf"/>
</dbReference>
<feature type="domain" description="Protein kinase" evidence="12">
    <location>
        <begin position="25"/>
        <end position="289"/>
    </location>
</feature>
<dbReference type="RefSeq" id="XP_013888785.1">
    <property type="nucleotide sequence ID" value="XM_014033331.1"/>
</dbReference>
<dbReference type="InterPro" id="IPR017441">
    <property type="entry name" value="Protein_kinase_ATP_BS"/>
</dbReference>
<evidence type="ECO:0000256" key="4">
    <source>
        <dbReference type="ARBA" id="ARBA00022679"/>
    </source>
</evidence>
<sequence length="841" mass="94022">MSTENTSRSLDRIDLAALRDPAGIFELVEVVGNGTYGQVYKGRHVKTGQLAAIKVMEVTEDEEEEIKLEINMLRSYSHHRNIATYYGAFIKKGPAGQDHQLWLVMEYCGAGSVTDLVKKSKGNNLKEDWIAYICREVLRGLSHLHSHHVIHRDIKGQNVLLTENAEVKLVDFGVSAQLDRTIGRRNTFIGTPYWMAPEVIACDENPEATYDYRSDLWSLGITALEMAEGAPPLCDMHPMRALFLIPRNPPPKLKSKKWSKRFLSFVDSCLIKNHLHRPATDTLLKHAFIRDLNNERQVRIMLKDHLDRTRKKREKEGPEYEYSGSDDEEDEVPEEEGEPSSIVNVPGEWTLRREFLSLQTEDGDGGRDGGQQKQALHQLRQQLSEHERYKQQLLIDRHRVQLQQRHKLDSKQQMTDCPYQWAELQEVFVGEESDLHDNRILLHEKNQKRDRRQYQAGRQHGADGPVRPLDSAVQQMQSRLGSGSSSSPCTPALQRAQFSQNTSLLSSRDAPHSSSLSDMALSPLSPFPPQSPADDVFWDSAETPPKVPERTTSKVYCRELVKGHTRTASSGSPVSVTNQSRWFVCQGGSCSSSQHPGCFSPDSPLLHHNKKAHNTSGHSQAVKAAVARLNKAADYSSSSDDEETNRSAVCNGGGKHFRGLPNGIVLQPHHNLNQMSRMNSDDTYLLPDLVQKTSSCSPTRNSRQQFTRELSYSPSPFGPGPPTLQELHAVRSPSGKSLSSSSSLSVIDPRLIPVCSPPQSPSGSKAEPHRKGSVVNVNPTNIRPHSDSPEIRKYKKKFTAEVLCAGLWGVNLLVGTESGLWLLDRSGQGKVYSLNPTNIRP</sequence>
<feature type="region of interest" description="Disordered" evidence="11">
    <location>
        <begin position="633"/>
        <end position="654"/>
    </location>
</feature>
<evidence type="ECO:0000256" key="8">
    <source>
        <dbReference type="ARBA" id="ARBA00047899"/>
    </source>
</evidence>
<protein>
    <recommendedName>
        <fullName evidence="2">non-specific serine/threonine protein kinase</fullName>
        <ecNumber evidence="2">2.7.11.1</ecNumber>
    </recommendedName>
</protein>
<dbReference type="FunFam" id="3.30.200.20:FF:000006">
    <property type="entry name" value="TRAF2 and NCK-interacting protein kinase isoform 4"/>
    <property type="match status" value="1"/>
</dbReference>
<keyword evidence="4" id="KW-0808">Transferase</keyword>
<evidence type="ECO:0000256" key="10">
    <source>
        <dbReference type="PROSITE-ProRule" id="PRU10141"/>
    </source>
</evidence>
<dbReference type="PROSITE" id="PS00107">
    <property type="entry name" value="PROTEIN_KINASE_ATP"/>
    <property type="match status" value="1"/>
</dbReference>
<dbReference type="FunFam" id="1.10.510.10:FF:000003">
    <property type="entry name" value="TRAF2 and NCK-interacting protein kinase isoform 4"/>
    <property type="match status" value="1"/>
</dbReference>
<dbReference type="Proteomes" id="UP000192220">
    <property type="component" value="Unplaced"/>
</dbReference>
<feature type="binding site" evidence="10">
    <location>
        <position position="54"/>
    </location>
    <ligand>
        <name>ATP</name>
        <dbReference type="ChEBI" id="CHEBI:30616"/>
    </ligand>
</feature>
<dbReference type="PROSITE" id="PS00108">
    <property type="entry name" value="PROTEIN_KINASE_ST"/>
    <property type="match status" value="1"/>
</dbReference>
<feature type="compositionally biased region" description="Polar residues" evidence="11">
    <location>
        <begin position="692"/>
        <end position="712"/>
    </location>
</feature>
<comment type="similarity">
    <text evidence="1">Belongs to the protein kinase superfamily. STE Ser/Thr protein kinase family. STE20 subfamily.</text>
</comment>
<evidence type="ECO:0000256" key="1">
    <source>
        <dbReference type="ARBA" id="ARBA00008874"/>
    </source>
</evidence>
<dbReference type="Pfam" id="PF00069">
    <property type="entry name" value="Pkinase"/>
    <property type="match status" value="1"/>
</dbReference>
<dbReference type="GO" id="GO:0004674">
    <property type="term" value="F:protein serine/threonine kinase activity"/>
    <property type="evidence" value="ECO:0007669"/>
    <property type="project" value="UniProtKB-KW"/>
</dbReference>
<evidence type="ECO:0000313" key="14">
    <source>
        <dbReference type="RefSeq" id="XP_013888785.1"/>
    </source>
</evidence>
<evidence type="ECO:0000259" key="12">
    <source>
        <dbReference type="PROSITE" id="PS50011"/>
    </source>
</evidence>
<dbReference type="InterPro" id="IPR051700">
    <property type="entry name" value="STE20_Ser-Thr_kinase"/>
</dbReference>
<evidence type="ECO:0000256" key="5">
    <source>
        <dbReference type="ARBA" id="ARBA00022741"/>
    </source>
</evidence>
<evidence type="ECO:0000256" key="7">
    <source>
        <dbReference type="ARBA" id="ARBA00022840"/>
    </source>
</evidence>
<keyword evidence="13" id="KW-1185">Reference proteome</keyword>
<evidence type="ECO:0000256" key="3">
    <source>
        <dbReference type="ARBA" id="ARBA00022527"/>
    </source>
</evidence>
<name>A0A2I4D965_AUSLI</name>
<organism evidence="13 14">
    <name type="scientific">Austrofundulus limnaeus</name>
    <name type="common">Annual killifish</name>
    <dbReference type="NCBI Taxonomy" id="52670"/>
    <lineage>
        <taxon>Eukaryota</taxon>
        <taxon>Metazoa</taxon>
        <taxon>Chordata</taxon>
        <taxon>Craniata</taxon>
        <taxon>Vertebrata</taxon>
        <taxon>Euteleostomi</taxon>
        <taxon>Actinopterygii</taxon>
        <taxon>Neopterygii</taxon>
        <taxon>Teleostei</taxon>
        <taxon>Neoteleostei</taxon>
        <taxon>Acanthomorphata</taxon>
        <taxon>Ovalentaria</taxon>
        <taxon>Atherinomorphae</taxon>
        <taxon>Cyprinodontiformes</taxon>
        <taxon>Rivulidae</taxon>
        <taxon>Austrofundulus</taxon>
    </lineage>
</organism>
<dbReference type="SUPFAM" id="SSF56112">
    <property type="entry name" value="Protein kinase-like (PK-like)"/>
    <property type="match status" value="1"/>
</dbReference>
<feature type="region of interest" description="Disordered" evidence="11">
    <location>
        <begin position="443"/>
        <end position="535"/>
    </location>
</feature>
<dbReference type="GO" id="GO:0005829">
    <property type="term" value="C:cytosol"/>
    <property type="evidence" value="ECO:0007669"/>
    <property type="project" value="TreeGrafter"/>
</dbReference>
<proteinExistence type="inferred from homology"/>
<keyword evidence="7 10" id="KW-0067">ATP-binding</keyword>
<keyword evidence="3" id="KW-0723">Serine/threonine-protein kinase</keyword>
<reference evidence="14" key="1">
    <citation type="submission" date="2025-08" db="UniProtKB">
        <authorList>
            <consortium name="RefSeq"/>
        </authorList>
    </citation>
    <scope>IDENTIFICATION</scope>
</reference>
<dbReference type="SMART" id="SM00220">
    <property type="entry name" value="S_TKc"/>
    <property type="match status" value="1"/>
</dbReference>
<evidence type="ECO:0000256" key="9">
    <source>
        <dbReference type="ARBA" id="ARBA00048679"/>
    </source>
</evidence>
<keyword evidence="5 10" id="KW-0547">Nucleotide-binding</keyword>
<dbReference type="PANTHER" id="PTHR47096:SF1">
    <property type="entry name" value="MISSHAPEN LIKE KINASE 1"/>
    <property type="match status" value="1"/>
</dbReference>
<dbReference type="GeneID" id="106536133"/>
<evidence type="ECO:0000256" key="11">
    <source>
        <dbReference type="SAM" id="MobiDB-lite"/>
    </source>
</evidence>
<accession>A0A2I4D965</accession>
<keyword evidence="6 14" id="KW-0418">Kinase</keyword>
<dbReference type="InParanoid" id="A0A2I4D965"/>
<comment type="catalytic activity">
    <reaction evidence="8">
        <text>L-threonyl-[protein] + ATP = O-phospho-L-threonyl-[protein] + ADP + H(+)</text>
        <dbReference type="Rhea" id="RHEA:46608"/>
        <dbReference type="Rhea" id="RHEA-COMP:11060"/>
        <dbReference type="Rhea" id="RHEA-COMP:11605"/>
        <dbReference type="ChEBI" id="CHEBI:15378"/>
        <dbReference type="ChEBI" id="CHEBI:30013"/>
        <dbReference type="ChEBI" id="CHEBI:30616"/>
        <dbReference type="ChEBI" id="CHEBI:61977"/>
        <dbReference type="ChEBI" id="CHEBI:456216"/>
        <dbReference type="EC" id="2.7.11.1"/>
    </reaction>
</comment>
<feature type="compositionally biased region" description="Low complexity" evidence="11">
    <location>
        <begin position="732"/>
        <end position="745"/>
    </location>
</feature>
<evidence type="ECO:0000256" key="6">
    <source>
        <dbReference type="ARBA" id="ARBA00022777"/>
    </source>
</evidence>
<dbReference type="Gene3D" id="1.10.510.10">
    <property type="entry name" value="Transferase(Phosphotransferase) domain 1"/>
    <property type="match status" value="1"/>
</dbReference>